<proteinExistence type="predicted"/>
<accession>A0ACC5WQN6</accession>
<protein>
    <submittedName>
        <fullName evidence="1">Uncharacterized protein</fullName>
    </submittedName>
</protein>
<comment type="caution">
    <text evidence="1">The sequence shown here is derived from an EMBL/GenBank/DDBJ whole genome shotgun (WGS) entry which is preliminary data.</text>
</comment>
<gene>
    <name evidence="1" type="ORF">PGIGA_G00250570</name>
</gene>
<evidence type="ECO:0000313" key="1">
    <source>
        <dbReference type="EMBL" id="MCI4381359.1"/>
    </source>
</evidence>
<dbReference type="EMBL" id="CM040461">
    <property type="protein sequence ID" value="MCI4381359.1"/>
    <property type="molecule type" value="Genomic_DNA"/>
</dbReference>
<name>A0ACC5WQN6_PANGG</name>
<reference evidence="1 2" key="1">
    <citation type="journal article" date="2022" name="bioRxiv">
        <title>An ancient truncated duplication of the anti-Mullerian hormone receptor type 2 gene is a potential conserved master sex determinant in the Pangasiidae catfish family.</title>
        <authorList>
            <person name="Wen M."/>
            <person name="Pan Q."/>
            <person name="Jouanno E."/>
            <person name="Montfort J."/>
            <person name="Zahm M."/>
            <person name="Cabau C."/>
            <person name="Klopp C."/>
            <person name="Iampietro C."/>
            <person name="Roques C."/>
            <person name="Bouchez O."/>
            <person name="Castinel A."/>
            <person name="Donnadieu C."/>
            <person name="Parrinello H."/>
            <person name="Poncet C."/>
            <person name="Belmonte E."/>
            <person name="Gautier V."/>
            <person name="Avarre J.-C."/>
            <person name="Dugue R."/>
            <person name="Gustiano R."/>
            <person name="Ha T.T.T."/>
            <person name="Campet M."/>
            <person name="Sriphairoj K."/>
            <person name="Ribolli J."/>
            <person name="de Almeida F.L."/>
            <person name="Desvignes T."/>
            <person name="Postlethwait J.H."/>
            <person name="Bucao C.F."/>
            <person name="Robinson-Rechavi M."/>
            <person name="Bobe J."/>
            <person name="Herpin A."/>
            <person name="Guiguen Y."/>
        </authorList>
    </citation>
    <scope>NUCLEOTIDE SEQUENCE [LARGE SCALE GENOMIC DNA]</scope>
    <source>
        <strain evidence="1">YG-Dec2019</strain>
    </source>
</reference>
<keyword evidence="2" id="KW-1185">Reference proteome</keyword>
<evidence type="ECO:0000313" key="2">
    <source>
        <dbReference type="Proteomes" id="UP000829447"/>
    </source>
</evidence>
<organism evidence="1 2">
    <name type="scientific">Pangasianodon gigas</name>
    <name type="common">Mekong giant catfish</name>
    <name type="synonym">Pangasius gigas</name>
    <dbReference type="NCBI Taxonomy" id="30993"/>
    <lineage>
        <taxon>Eukaryota</taxon>
        <taxon>Metazoa</taxon>
        <taxon>Chordata</taxon>
        <taxon>Craniata</taxon>
        <taxon>Vertebrata</taxon>
        <taxon>Euteleostomi</taxon>
        <taxon>Actinopterygii</taxon>
        <taxon>Neopterygii</taxon>
        <taxon>Teleostei</taxon>
        <taxon>Ostariophysi</taxon>
        <taxon>Siluriformes</taxon>
        <taxon>Pangasiidae</taxon>
        <taxon>Pangasianodon</taxon>
    </lineage>
</organism>
<dbReference type="Proteomes" id="UP000829447">
    <property type="component" value="Linkage Group LG8"/>
</dbReference>
<sequence>MESMQYDRFTASESESAERYHNEVPSYTPNRQNRRIYIMFGVLTVFLILLTLTVGIKSSCENDWVFYKNKCYYTSTQRLNWHDAEKNCIWRRGHLLVVNDLEEMEYVSQLAEEHLNYWIGLVEREGEGNWSWVDGTDFKSTEHFWDDGQPDDWDRRVNGEDCGQIHAKHKPSDIVTHRLWNDADCTLSYKYICERPA</sequence>